<organism evidence="1 2">
    <name type="scientific">Pseudoxanthomonas daejeonensis</name>
    <dbReference type="NCBI Taxonomy" id="266062"/>
    <lineage>
        <taxon>Bacteria</taxon>
        <taxon>Pseudomonadati</taxon>
        <taxon>Pseudomonadota</taxon>
        <taxon>Gammaproteobacteria</taxon>
        <taxon>Lysobacterales</taxon>
        <taxon>Lysobacteraceae</taxon>
        <taxon>Pseudoxanthomonas</taxon>
    </lineage>
</organism>
<dbReference type="RefSeq" id="WP_162410231.1">
    <property type="nucleotide sequence ID" value="NZ_CP093331.1"/>
</dbReference>
<dbReference type="Gene3D" id="3.40.50.300">
    <property type="entry name" value="P-loop containing nucleotide triphosphate hydrolases"/>
    <property type="match status" value="1"/>
</dbReference>
<sequence length="270" mass="29195">MPMQAHAGFPESLVHEALVASAACAGTGMRVLGISGLQGSGKSTLAAQVVAAAHAAGMSAATASLDDFYLTAANRQVLAREVHPLLATRGPPGTHDVALALRTLDALGDGDVVPLPRFDKLGDDRMPASRWPVPTRPLDLLVLEGWCLSVSAEADDALRVPLNALERDEDPDGTWRRWCNTALGRDYPALWQRIDTLWFLQPPDFEAVYAWRLQQERALQAAEPGRAGMDVPSLARFIQHYERVSRQALRTLPARADRVIALGGGREVLA</sequence>
<dbReference type="EMBL" id="PDWN01000007">
    <property type="protein sequence ID" value="KAF1694803.1"/>
    <property type="molecule type" value="Genomic_DNA"/>
</dbReference>
<reference evidence="1 2" key="1">
    <citation type="submission" date="2017-10" db="EMBL/GenBank/DDBJ databases">
        <title>Whole genome sequencing of members of genus Pseudoxanthomonas.</title>
        <authorList>
            <person name="Kumar S."/>
            <person name="Bansal K."/>
            <person name="Kaur A."/>
            <person name="Patil P."/>
            <person name="Sharma S."/>
            <person name="Patil P.B."/>
        </authorList>
    </citation>
    <scope>NUCLEOTIDE SEQUENCE [LARGE SCALE GENOMIC DNA]</scope>
    <source>
        <strain evidence="1 2">DSM 17801</strain>
    </source>
</reference>
<dbReference type="GO" id="GO:0016301">
    <property type="term" value="F:kinase activity"/>
    <property type="evidence" value="ECO:0007669"/>
    <property type="project" value="UniProtKB-KW"/>
</dbReference>
<keyword evidence="1" id="KW-0418">Kinase</keyword>
<keyword evidence="2" id="KW-1185">Reference proteome</keyword>
<dbReference type="InterPro" id="IPR027417">
    <property type="entry name" value="P-loop_NTPase"/>
</dbReference>
<comment type="caution">
    <text evidence="1">The sequence shown here is derived from an EMBL/GenBank/DDBJ whole genome shotgun (WGS) entry which is preliminary data.</text>
</comment>
<accession>A0ABQ6Z7J4</accession>
<evidence type="ECO:0000313" key="2">
    <source>
        <dbReference type="Proteomes" id="UP000788419"/>
    </source>
</evidence>
<dbReference type="SUPFAM" id="SSF52540">
    <property type="entry name" value="P-loop containing nucleoside triphosphate hydrolases"/>
    <property type="match status" value="1"/>
</dbReference>
<dbReference type="Proteomes" id="UP000788419">
    <property type="component" value="Unassembled WGS sequence"/>
</dbReference>
<proteinExistence type="predicted"/>
<evidence type="ECO:0000313" key="1">
    <source>
        <dbReference type="EMBL" id="KAF1694803.1"/>
    </source>
</evidence>
<gene>
    <name evidence="1" type="ORF">CSC65_08930</name>
</gene>
<name>A0ABQ6Z7J4_9GAMM</name>
<protein>
    <submittedName>
        <fullName evidence="1">Kinase</fullName>
    </submittedName>
</protein>
<keyword evidence="1" id="KW-0808">Transferase</keyword>